<gene>
    <name evidence="2" type="ORF">EZS27_044004</name>
</gene>
<name>A0A5J4P5L0_9ZZZZ</name>
<comment type="caution">
    <text evidence="2">The sequence shown here is derived from an EMBL/GenBank/DDBJ whole genome shotgun (WGS) entry which is preliminary data.</text>
</comment>
<dbReference type="SUPFAM" id="SSF53474">
    <property type="entry name" value="alpha/beta-Hydrolases"/>
    <property type="match status" value="1"/>
</dbReference>
<dbReference type="EMBL" id="SNRY01011586">
    <property type="protein sequence ID" value="KAA6304350.1"/>
    <property type="molecule type" value="Genomic_DNA"/>
</dbReference>
<dbReference type="GO" id="GO:0008236">
    <property type="term" value="F:serine-type peptidase activity"/>
    <property type="evidence" value="ECO:0007669"/>
    <property type="project" value="InterPro"/>
</dbReference>
<feature type="non-terminal residue" evidence="2">
    <location>
        <position position="122"/>
    </location>
</feature>
<evidence type="ECO:0000259" key="1">
    <source>
        <dbReference type="Pfam" id="PF00326"/>
    </source>
</evidence>
<dbReference type="GO" id="GO:0004177">
    <property type="term" value="F:aminopeptidase activity"/>
    <property type="evidence" value="ECO:0007669"/>
    <property type="project" value="UniProtKB-KW"/>
</dbReference>
<proteinExistence type="predicted"/>
<accession>A0A5J4P5L0</accession>
<dbReference type="PANTHER" id="PTHR11731:SF193">
    <property type="entry name" value="DIPEPTIDYL PEPTIDASE 9"/>
    <property type="match status" value="1"/>
</dbReference>
<dbReference type="InterPro" id="IPR029058">
    <property type="entry name" value="AB_hydrolase_fold"/>
</dbReference>
<protein>
    <submittedName>
        <fullName evidence="2">Dipeptidyl aminopeptidase 4</fullName>
        <ecNumber evidence="2">3.4.14.5</ecNumber>
    </submittedName>
</protein>
<keyword evidence="2" id="KW-0645">Protease</keyword>
<evidence type="ECO:0000313" key="2">
    <source>
        <dbReference type="EMBL" id="KAA6304350.1"/>
    </source>
</evidence>
<dbReference type="PANTHER" id="PTHR11731">
    <property type="entry name" value="PROTEASE FAMILY S9B,C DIPEPTIDYL-PEPTIDASE IV-RELATED"/>
    <property type="match status" value="1"/>
</dbReference>
<dbReference type="EC" id="3.4.14.5" evidence="2"/>
<dbReference type="AlphaFoldDB" id="A0A5J4P5L0"/>
<dbReference type="GO" id="GO:0006508">
    <property type="term" value="P:proteolysis"/>
    <property type="evidence" value="ECO:0007669"/>
    <property type="project" value="InterPro"/>
</dbReference>
<dbReference type="GO" id="GO:0008239">
    <property type="term" value="F:dipeptidyl-peptidase activity"/>
    <property type="evidence" value="ECO:0007669"/>
    <property type="project" value="UniProtKB-EC"/>
</dbReference>
<keyword evidence="2" id="KW-0378">Hydrolase</keyword>
<sequence>MSMSEGTPVFKAGAAVAPVTDWKYYDTIYAERFMRLPKENAEGYKAASAFTHTKNLKGKLLLVHGMADDNVHFQNAVEYSEQLVQTGKQFDMLIYTNRDHGITGGNTRLHLFTKLTEFFTQN</sequence>
<keyword evidence="2" id="KW-0031">Aminopeptidase</keyword>
<dbReference type="Gene3D" id="3.40.50.1820">
    <property type="entry name" value="alpha/beta hydrolase"/>
    <property type="match status" value="1"/>
</dbReference>
<reference evidence="2" key="1">
    <citation type="submission" date="2019-03" db="EMBL/GenBank/DDBJ databases">
        <title>Single cell metagenomics reveals metabolic interactions within the superorganism composed of flagellate Streblomastix strix and complex community of Bacteroidetes bacteria on its surface.</title>
        <authorList>
            <person name="Treitli S.C."/>
            <person name="Kolisko M."/>
            <person name="Husnik F."/>
            <person name="Keeling P."/>
            <person name="Hampl V."/>
        </authorList>
    </citation>
    <scope>NUCLEOTIDE SEQUENCE</scope>
    <source>
        <strain evidence="2">STM</strain>
    </source>
</reference>
<organism evidence="2">
    <name type="scientific">termite gut metagenome</name>
    <dbReference type="NCBI Taxonomy" id="433724"/>
    <lineage>
        <taxon>unclassified sequences</taxon>
        <taxon>metagenomes</taxon>
        <taxon>organismal metagenomes</taxon>
    </lineage>
</organism>
<dbReference type="Pfam" id="PF00326">
    <property type="entry name" value="Peptidase_S9"/>
    <property type="match status" value="1"/>
</dbReference>
<feature type="domain" description="Peptidase S9 prolyl oligopeptidase catalytic" evidence="1">
    <location>
        <begin position="5"/>
        <end position="121"/>
    </location>
</feature>
<dbReference type="InterPro" id="IPR050278">
    <property type="entry name" value="Serine_Prot_S9B/DPPIV"/>
</dbReference>
<dbReference type="InterPro" id="IPR001375">
    <property type="entry name" value="Peptidase_S9_cat"/>
</dbReference>